<protein>
    <submittedName>
        <fullName evidence="1">Uncharacterized protein</fullName>
    </submittedName>
</protein>
<evidence type="ECO:0000313" key="1">
    <source>
        <dbReference type="EMBL" id="KAK7258599.1"/>
    </source>
</evidence>
<evidence type="ECO:0000313" key="2">
    <source>
        <dbReference type="Proteomes" id="UP001372338"/>
    </source>
</evidence>
<sequence>MLGLNVCNKQPLTVKKDKAPKSGSRKSAPIPNVQEMVKKDPFLVPPEYIRDKPIHAGTEKCLSHLSHEIPVIDLSMLRKGCKKELRKLDMACKKWGYFQMLPR</sequence>
<dbReference type="Proteomes" id="UP001372338">
    <property type="component" value="Unassembled WGS sequence"/>
</dbReference>
<keyword evidence="2" id="KW-1185">Reference proteome</keyword>
<reference evidence="1 2" key="1">
    <citation type="submission" date="2024-01" db="EMBL/GenBank/DDBJ databases">
        <title>The genomes of 5 underutilized Papilionoideae crops provide insights into root nodulation and disease resistanc.</title>
        <authorList>
            <person name="Yuan L."/>
        </authorList>
    </citation>
    <scope>NUCLEOTIDE SEQUENCE [LARGE SCALE GENOMIC DNA]</scope>
    <source>
        <strain evidence="1">ZHUSHIDOU_FW_LH</strain>
        <tissue evidence="1">Leaf</tissue>
    </source>
</reference>
<comment type="caution">
    <text evidence="1">The sequence shown here is derived from an EMBL/GenBank/DDBJ whole genome shotgun (WGS) entry which is preliminary data.</text>
</comment>
<dbReference type="InterPro" id="IPR027443">
    <property type="entry name" value="IPNS-like_sf"/>
</dbReference>
<dbReference type="Gene3D" id="2.60.120.330">
    <property type="entry name" value="B-lactam Antibiotic, Isopenicillin N Synthase, Chain"/>
    <property type="match status" value="1"/>
</dbReference>
<dbReference type="SUPFAM" id="SSF51197">
    <property type="entry name" value="Clavaminate synthase-like"/>
    <property type="match status" value="1"/>
</dbReference>
<dbReference type="EMBL" id="JAYWIO010000005">
    <property type="protein sequence ID" value="KAK7258599.1"/>
    <property type="molecule type" value="Genomic_DNA"/>
</dbReference>
<organism evidence="1 2">
    <name type="scientific">Crotalaria pallida</name>
    <name type="common">Smooth rattlebox</name>
    <name type="synonym">Crotalaria striata</name>
    <dbReference type="NCBI Taxonomy" id="3830"/>
    <lineage>
        <taxon>Eukaryota</taxon>
        <taxon>Viridiplantae</taxon>
        <taxon>Streptophyta</taxon>
        <taxon>Embryophyta</taxon>
        <taxon>Tracheophyta</taxon>
        <taxon>Spermatophyta</taxon>
        <taxon>Magnoliopsida</taxon>
        <taxon>eudicotyledons</taxon>
        <taxon>Gunneridae</taxon>
        <taxon>Pentapetalae</taxon>
        <taxon>rosids</taxon>
        <taxon>fabids</taxon>
        <taxon>Fabales</taxon>
        <taxon>Fabaceae</taxon>
        <taxon>Papilionoideae</taxon>
        <taxon>50 kb inversion clade</taxon>
        <taxon>genistoids sensu lato</taxon>
        <taxon>core genistoids</taxon>
        <taxon>Crotalarieae</taxon>
        <taxon>Crotalaria</taxon>
    </lineage>
</organism>
<name>A0AAN9EJB2_CROPI</name>
<accession>A0AAN9EJB2</accession>
<dbReference type="AlphaFoldDB" id="A0AAN9EJB2"/>
<gene>
    <name evidence="1" type="ORF">RIF29_24180</name>
</gene>
<proteinExistence type="predicted"/>